<dbReference type="GO" id="GO:0071555">
    <property type="term" value="P:cell wall organization"/>
    <property type="evidence" value="ECO:0007669"/>
    <property type="project" value="UniProtKB-KW"/>
</dbReference>
<keyword evidence="6" id="KW-0961">Cell wall biogenesis/degradation</keyword>
<dbReference type="InterPro" id="IPR018044">
    <property type="entry name" value="Peptidase_S11"/>
</dbReference>
<feature type="region of interest" description="Disordered" evidence="7">
    <location>
        <begin position="496"/>
        <end position="516"/>
    </location>
</feature>
<dbReference type="Gene3D" id="3.30.70.1070">
    <property type="entry name" value="Sporulation related repeat"/>
    <property type="match status" value="1"/>
</dbReference>
<evidence type="ECO:0000256" key="2">
    <source>
        <dbReference type="ARBA" id="ARBA00022729"/>
    </source>
</evidence>
<dbReference type="GO" id="GO:0009002">
    <property type="term" value="F:serine-type D-Ala-D-Ala carboxypeptidase activity"/>
    <property type="evidence" value="ECO:0007669"/>
    <property type="project" value="UniProtKB-EC"/>
</dbReference>
<dbReference type="GO" id="GO:0042834">
    <property type="term" value="F:peptidoglycan binding"/>
    <property type="evidence" value="ECO:0007669"/>
    <property type="project" value="InterPro"/>
</dbReference>
<organism evidence="10">
    <name type="scientific">hydrothermal vent metagenome</name>
    <dbReference type="NCBI Taxonomy" id="652676"/>
    <lineage>
        <taxon>unclassified sequences</taxon>
        <taxon>metagenomes</taxon>
        <taxon>ecological metagenomes</taxon>
    </lineage>
</organism>
<keyword evidence="5" id="KW-0573">Peptidoglycan synthesis</keyword>
<evidence type="ECO:0000259" key="9">
    <source>
        <dbReference type="Pfam" id="PF05036"/>
    </source>
</evidence>
<keyword evidence="4" id="KW-0133">Cell shape</keyword>
<keyword evidence="10" id="KW-0121">Carboxypeptidase</keyword>
<proteinExistence type="inferred from homology"/>
<dbReference type="GO" id="GO:0009252">
    <property type="term" value="P:peptidoglycan biosynthetic process"/>
    <property type="evidence" value="ECO:0007669"/>
    <property type="project" value="UniProtKB-KW"/>
</dbReference>
<evidence type="ECO:0000256" key="5">
    <source>
        <dbReference type="ARBA" id="ARBA00022984"/>
    </source>
</evidence>
<keyword evidence="10" id="KW-0645">Protease</keyword>
<dbReference type="EMBL" id="UOEM01000009">
    <property type="protein sequence ID" value="VAW10266.1"/>
    <property type="molecule type" value="Genomic_DNA"/>
</dbReference>
<feature type="domain" description="SPOR" evidence="9">
    <location>
        <begin position="518"/>
        <end position="596"/>
    </location>
</feature>
<evidence type="ECO:0000256" key="6">
    <source>
        <dbReference type="ARBA" id="ARBA00023316"/>
    </source>
</evidence>
<keyword evidence="3 10" id="KW-0378">Hydrolase</keyword>
<evidence type="ECO:0000256" key="1">
    <source>
        <dbReference type="ARBA" id="ARBA00007164"/>
    </source>
</evidence>
<dbReference type="Pfam" id="PF05036">
    <property type="entry name" value="SPOR"/>
    <property type="match status" value="1"/>
</dbReference>
<evidence type="ECO:0000256" key="7">
    <source>
        <dbReference type="SAM" id="MobiDB-lite"/>
    </source>
</evidence>
<dbReference type="GO" id="GO:0006508">
    <property type="term" value="P:proteolysis"/>
    <property type="evidence" value="ECO:0007669"/>
    <property type="project" value="InterPro"/>
</dbReference>
<dbReference type="InterPro" id="IPR001967">
    <property type="entry name" value="Peptidase_S11_N"/>
</dbReference>
<evidence type="ECO:0000313" key="10">
    <source>
        <dbReference type="EMBL" id="VAW10266.1"/>
    </source>
</evidence>
<gene>
    <name evidence="10" type="ORF">MNBD_ALPHA09-1052</name>
</gene>
<protein>
    <submittedName>
        <fullName evidence="10">D-alanyl-D-alanine carboxypeptidase</fullName>
        <ecNumber evidence="10">3.4.16.4</ecNumber>
    </submittedName>
</protein>
<dbReference type="InterPro" id="IPR007730">
    <property type="entry name" value="SPOR-like_dom"/>
</dbReference>
<sequence length="598" mass="64549">MNRRWSVDLLVQVLTAGCLALFISTLPAGANAKYAAMVVDGYTGKMIYGKNVDAPRYPASITKVMTLYIVFEELRAGRLKKTSKLNVSKFASGQAPSRLGLKPGTRISVDTAIRALVTKSANDVATVVAENIGGTQTKFARRMTKTARRIGMSKTTFRNPHGLPDRRQKTTARDLITLSMRIQSDFPEYYSYFSVKTFTYRGRTYRNYNKLLGRFKGTTGIKTGYIRASGYNLTAVVQRGNKKVVAVVLGGKTGRSRDAHMRKIITKAFPKVIAFKAPPPTRAPLPERKPSRAIAIAKAVNTPVATEVLPISGKVDTIAVASRREGVLVMRLAALAPRNREMPLAVSVSRQAPPVHNRTARAATPARNLAGNLRLAQADTSMNAMATTAYASVQNNQMISSIAALIANTTSTVGGTPETAANLRPAIRAASVPALRPATEPASGPPNRPPNRPQRRIARLILPPSSTVTPTVAVANPAPALGPALQTQARVAVLPGPEASRQPQGAPKAPPPQAVTLPEGYQIQVGAYVYKQKAEERIDEVRKAAHRLLSEAMGIAVPAENDKGTFYRARFAGLAKRDANRTCRALKKRRIPCIVLSQ</sequence>
<evidence type="ECO:0000256" key="4">
    <source>
        <dbReference type="ARBA" id="ARBA00022960"/>
    </source>
</evidence>
<dbReference type="PANTHER" id="PTHR21581:SF6">
    <property type="entry name" value="TRAFFICKING PROTEIN PARTICLE COMPLEX SUBUNIT 12"/>
    <property type="match status" value="1"/>
</dbReference>
<name>A0A3B0TT73_9ZZZZ</name>
<dbReference type="Gene3D" id="3.40.710.10">
    <property type="entry name" value="DD-peptidase/beta-lactamase superfamily"/>
    <property type="match status" value="1"/>
</dbReference>
<dbReference type="PANTHER" id="PTHR21581">
    <property type="entry name" value="D-ALANYL-D-ALANINE CARBOXYPEPTIDASE"/>
    <property type="match status" value="1"/>
</dbReference>
<evidence type="ECO:0000256" key="3">
    <source>
        <dbReference type="ARBA" id="ARBA00022801"/>
    </source>
</evidence>
<dbReference type="AlphaFoldDB" id="A0A3B0TT73"/>
<dbReference type="EC" id="3.4.16.4" evidence="10"/>
<dbReference type="InterPro" id="IPR012338">
    <property type="entry name" value="Beta-lactam/transpept-like"/>
</dbReference>
<reference evidence="10" key="1">
    <citation type="submission" date="2018-06" db="EMBL/GenBank/DDBJ databases">
        <authorList>
            <person name="Zhirakovskaya E."/>
        </authorList>
    </citation>
    <scope>NUCLEOTIDE SEQUENCE</scope>
</reference>
<accession>A0A3B0TT73</accession>
<dbReference type="Pfam" id="PF00768">
    <property type="entry name" value="Peptidase_S11"/>
    <property type="match status" value="1"/>
</dbReference>
<evidence type="ECO:0000259" key="8">
    <source>
        <dbReference type="Pfam" id="PF00768"/>
    </source>
</evidence>
<dbReference type="InterPro" id="IPR036680">
    <property type="entry name" value="SPOR-like_sf"/>
</dbReference>
<feature type="domain" description="Peptidase S11 D-alanyl-D-alanine carboxypeptidase A N-terminal" evidence="8">
    <location>
        <begin position="35"/>
        <end position="253"/>
    </location>
</feature>
<comment type="similarity">
    <text evidence="1">Belongs to the peptidase S11 family.</text>
</comment>
<dbReference type="GO" id="GO:0008360">
    <property type="term" value="P:regulation of cell shape"/>
    <property type="evidence" value="ECO:0007669"/>
    <property type="project" value="UniProtKB-KW"/>
</dbReference>
<dbReference type="PRINTS" id="PR00725">
    <property type="entry name" value="DADACBPTASE1"/>
</dbReference>
<keyword evidence="2" id="KW-0732">Signal</keyword>
<dbReference type="SUPFAM" id="SSF56601">
    <property type="entry name" value="beta-lactamase/transpeptidase-like"/>
    <property type="match status" value="1"/>
</dbReference>